<protein>
    <submittedName>
        <fullName evidence="10">Neur_chan_LBD domain-containing protein</fullName>
    </submittedName>
</protein>
<dbReference type="CDD" id="cd19051">
    <property type="entry name" value="LGIC_TM_cation"/>
    <property type="match status" value="1"/>
</dbReference>
<sequence>QHIQHNPTQSNTIQHNPTPRIRSERSADEKFDGTYPTNVVIEHTGNMNFIPPGMFRSTCKIDTTWFPFDTQVCKLKFGSWSYDGGTLDLRLKCSNESLSTNEMRLNDPNNCSEIGGADLETYVPSGEWYLEGNPVIRCGALMRQRPRLDSKCSHINFGLNWNLGLALLGIRVRRRRLYYLFNLIGPCIFMACLTLLSFIIPPDAGEKVSFGMDGKRTAAEYDCCPYPFIDLSYFIQIRRRTLYYGINLIIPCVLISSMSLLTFVLPPDAGVTIMLSLSMFQLLVADAMPQTSESVPLIGEAFVGNSECFAWRQEFGVTILLSLTVFLMMVAESMPPTSDAVPLIGMYFSCTMVMCSLSVVFTVIVLNYHHRDAESHPVPNWVKKFICTYLANILCMRNHHRDEEKEPIYLRRRKNASFRTSSYREAANANVELKERSSKSLLANVLDLEDDIRTVGGVGGVGVSGIGASAGAFSPPTYQNQHGRRSGARRRGGGGGGGGGGGPSCGSNCSTRNELAAVVRELQVITKKIADDTADGEISSEWKFAARVVDRLCLIIFSCFTVISTCAILFSAPDVFKG</sequence>
<dbReference type="InterPro" id="IPR036719">
    <property type="entry name" value="Neuro-gated_channel_TM_sf"/>
</dbReference>
<dbReference type="InterPro" id="IPR036734">
    <property type="entry name" value="Neur_chan_lig-bd_sf"/>
</dbReference>
<dbReference type="Gene3D" id="1.20.58.390">
    <property type="entry name" value="Neurotransmitter-gated ion-channel transmembrane domain"/>
    <property type="match status" value="4"/>
</dbReference>
<feature type="compositionally biased region" description="Basic and acidic residues" evidence="5">
    <location>
        <begin position="21"/>
        <end position="32"/>
    </location>
</feature>
<feature type="domain" description="Neurotransmitter-gated ion-channel ligand-binding" evidence="7">
    <location>
        <begin position="24"/>
        <end position="129"/>
    </location>
</feature>
<keyword evidence="4 6" id="KW-0472">Membrane</keyword>
<dbReference type="FunFam" id="1.20.58.390:FF:000043">
    <property type="entry name" value="AcetylCholine Receptor"/>
    <property type="match status" value="1"/>
</dbReference>
<dbReference type="GO" id="GO:0005230">
    <property type="term" value="F:extracellular ligand-gated monoatomic ion channel activity"/>
    <property type="evidence" value="ECO:0007669"/>
    <property type="project" value="InterPro"/>
</dbReference>
<evidence type="ECO:0000313" key="10">
    <source>
        <dbReference type="WBParaSite" id="maker-uti_cns_0004341-snap-gene-0.7-mRNA-1"/>
    </source>
</evidence>
<dbReference type="InterPro" id="IPR006029">
    <property type="entry name" value="Neurotrans-gated_channel_TM"/>
</dbReference>
<feature type="region of interest" description="Disordered" evidence="5">
    <location>
        <begin position="472"/>
        <end position="506"/>
    </location>
</feature>
<organism evidence="9 10">
    <name type="scientific">Macrostomum lignano</name>
    <dbReference type="NCBI Taxonomy" id="282301"/>
    <lineage>
        <taxon>Eukaryota</taxon>
        <taxon>Metazoa</taxon>
        <taxon>Spiralia</taxon>
        <taxon>Lophotrochozoa</taxon>
        <taxon>Platyhelminthes</taxon>
        <taxon>Rhabditophora</taxon>
        <taxon>Macrostomorpha</taxon>
        <taxon>Macrostomida</taxon>
        <taxon>Macrostomidae</taxon>
        <taxon>Macrostomum</taxon>
    </lineage>
</organism>
<dbReference type="GO" id="GO:0004888">
    <property type="term" value="F:transmembrane signaling receptor activity"/>
    <property type="evidence" value="ECO:0007669"/>
    <property type="project" value="InterPro"/>
</dbReference>
<dbReference type="AlphaFoldDB" id="A0A1I8H475"/>
<feature type="compositionally biased region" description="Gly residues" evidence="5">
    <location>
        <begin position="493"/>
        <end position="504"/>
    </location>
</feature>
<feature type="transmembrane region" description="Helical" evidence="6">
    <location>
        <begin position="178"/>
        <end position="200"/>
    </location>
</feature>
<dbReference type="Pfam" id="PF02931">
    <property type="entry name" value="Neur_chan_LBD"/>
    <property type="match status" value="1"/>
</dbReference>
<keyword evidence="3 6" id="KW-1133">Transmembrane helix</keyword>
<dbReference type="InterPro" id="IPR006201">
    <property type="entry name" value="Neur_channel"/>
</dbReference>
<feature type="compositionally biased region" description="Basic residues" evidence="5">
    <location>
        <begin position="482"/>
        <end position="492"/>
    </location>
</feature>
<feature type="transmembrane region" description="Helical" evidence="6">
    <location>
        <begin position="552"/>
        <end position="572"/>
    </location>
</feature>
<feature type="domain" description="Neurotransmitter-gated ion-channel transmembrane" evidence="8">
    <location>
        <begin position="248"/>
        <end position="300"/>
    </location>
</feature>
<dbReference type="SUPFAM" id="SSF90112">
    <property type="entry name" value="Neurotransmitter-gated ion-channel transmembrane pore"/>
    <property type="match status" value="3"/>
</dbReference>
<evidence type="ECO:0000256" key="4">
    <source>
        <dbReference type="ARBA" id="ARBA00023136"/>
    </source>
</evidence>
<dbReference type="WBParaSite" id="maker-uti_cns_0004341-snap-gene-0.7-mRNA-1">
    <property type="protein sequence ID" value="maker-uti_cns_0004341-snap-gene-0.7-mRNA-1"/>
    <property type="gene ID" value="maker-uti_cns_0004341-snap-gene-0.7"/>
</dbReference>
<feature type="region of interest" description="Disordered" evidence="5">
    <location>
        <begin position="1"/>
        <end position="33"/>
    </location>
</feature>
<comment type="subcellular location">
    <subcellularLocation>
        <location evidence="1">Membrane</location>
        <topology evidence="1">Multi-pass membrane protein</topology>
    </subcellularLocation>
</comment>
<evidence type="ECO:0000259" key="8">
    <source>
        <dbReference type="Pfam" id="PF02932"/>
    </source>
</evidence>
<dbReference type="PANTHER" id="PTHR18945">
    <property type="entry name" value="NEUROTRANSMITTER GATED ION CHANNEL"/>
    <property type="match status" value="1"/>
</dbReference>
<evidence type="ECO:0000259" key="7">
    <source>
        <dbReference type="Pfam" id="PF02931"/>
    </source>
</evidence>
<evidence type="ECO:0000256" key="2">
    <source>
        <dbReference type="ARBA" id="ARBA00022692"/>
    </source>
</evidence>
<feature type="transmembrane region" description="Helical" evidence="6">
    <location>
        <begin position="343"/>
        <end position="366"/>
    </location>
</feature>
<dbReference type="InterPro" id="IPR006202">
    <property type="entry name" value="Neur_chan_lig-bd"/>
</dbReference>
<dbReference type="Pfam" id="PF02932">
    <property type="entry name" value="Neur_chan_memb"/>
    <property type="match status" value="2"/>
</dbReference>
<feature type="compositionally biased region" description="Polar residues" evidence="5">
    <location>
        <begin position="1"/>
        <end position="17"/>
    </location>
</feature>
<dbReference type="InterPro" id="IPR038050">
    <property type="entry name" value="Neuro_actylchol_rec"/>
</dbReference>
<reference evidence="10" key="1">
    <citation type="submission" date="2016-11" db="UniProtKB">
        <authorList>
            <consortium name="WormBaseParasite"/>
        </authorList>
    </citation>
    <scope>IDENTIFICATION</scope>
</reference>
<keyword evidence="2 6" id="KW-0812">Transmembrane</keyword>
<keyword evidence="9" id="KW-1185">Reference proteome</keyword>
<dbReference type="SUPFAM" id="SSF63712">
    <property type="entry name" value="Nicotinic receptor ligand binding domain-like"/>
    <property type="match status" value="1"/>
</dbReference>
<evidence type="ECO:0000256" key="5">
    <source>
        <dbReference type="SAM" id="MobiDB-lite"/>
    </source>
</evidence>
<feature type="transmembrane region" description="Helical" evidence="6">
    <location>
        <begin position="242"/>
        <end position="263"/>
    </location>
</feature>
<evidence type="ECO:0000256" key="6">
    <source>
        <dbReference type="SAM" id="Phobius"/>
    </source>
</evidence>
<accession>A0A1I8H475</accession>
<evidence type="ECO:0000256" key="3">
    <source>
        <dbReference type="ARBA" id="ARBA00022989"/>
    </source>
</evidence>
<dbReference type="Proteomes" id="UP000095280">
    <property type="component" value="Unplaced"/>
</dbReference>
<feature type="domain" description="Neurotransmitter-gated ion-channel transmembrane" evidence="8">
    <location>
        <begin position="305"/>
        <end position="568"/>
    </location>
</feature>
<dbReference type="Gene3D" id="2.70.170.10">
    <property type="entry name" value="Neurotransmitter-gated ion-channel ligand-binding domain"/>
    <property type="match status" value="1"/>
</dbReference>
<name>A0A1I8H475_9PLAT</name>
<proteinExistence type="predicted"/>
<evidence type="ECO:0000256" key="1">
    <source>
        <dbReference type="ARBA" id="ARBA00004141"/>
    </source>
</evidence>
<evidence type="ECO:0000313" key="9">
    <source>
        <dbReference type="Proteomes" id="UP000095280"/>
    </source>
</evidence>
<dbReference type="GO" id="GO:0016020">
    <property type="term" value="C:membrane"/>
    <property type="evidence" value="ECO:0007669"/>
    <property type="project" value="UniProtKB-SubCell"/>
</dbReference>
<feature type="transmembrane region" description="Helical" evidence="6">
    <location>
        <begin position="309"/>
        <end position="331"/>
    </location>
</feature>